<dbReference type="NCBIfam" id="NF041759">
    <property type="entry name" value="mac_hydro_EstT"/>
    <property type="match status" value="1"/>
</dbReference>
<dbReference type="OrthoDB" id="9780932at2"/>
<evidence type="ECO:0000259" key="1">
    <source>
        <dbReference type="Pfam" id="PF00561"/>
    </source>
</evidence>
<comment type="caution">
    <text evidence="2">The sequence shown here is derived from an EMBL/GenBank/DDBJ whole genome shotgun (WGS) entry which is preliminary data.</text>
</comment>
<feature type="domain" description="AB hydrolase-1" evidence="1">
    <location>
        <begin position="24"/>
        <end position="264"/>
    </location>
</feature>
<reference evidence="3" key="1">
    <citation type="submission" date="2018-02" db="EMBL/GenBank/DDBJ databases">
        <title>Genome sequencing of Solimonas sp. HR-BB.</title>
        <authorList>
            <person name="Lee Y."/>
            <person name="Jeon C.O."/>
        </authorList>
    </citation>
    <scope>NUCLEOTIDE SEQUENCE [LARGE SCALE GENOMIC DNA]</scope>
    <source>
        <strain evidence="3">HR-U</strain>
    </source>
</reference>
<dbReference type="GO" id="GO:0004806">
    <property type="term" value="F:triacylglycerol lipase activity"/>
    <property type="evidence" value="ECO:0007669"/>
    <property type="project" value="TreeGrafter"/>
</dbReference>
<dbReference type="Proteomes" id="UP000239590">
    <property type="component" value="Unassembled WGS sequence"/>
</dbReference>
<dbReference type="Gene3D" id="3.40.50.1820">
    <property type="entry name" value="alpha/beta hydrolase"/>
    <property type="match status" value="1"/>
</dbReference>
<sequence>MNERQIQHKDVQLCTQNFGQVGRPTVLLLMGATASMLWWDTSFCQQLATKGYFVIRYDNRDVGQSTTYTPGPPPYRLDDLVDDVIGILNGYELLQAHLVGMSLGGLIAQMAALKYPQRVKSLTLISTGPWGDSDPTIPEMDPRIVAFQAKRVEIDWTDEQAVVEYMVQGARLMSGRKPFDENKQKQLIRAEFKRATHYVSMFNHASLQGGEEFYGRVSEITQPTLLIHGTDDLIWPYKHTDVLLAELKDARRITLEGTGHELHMADWITIVSAIANHISSVMHQ</sequence>
<dbReference type="InterPro" id="IPR029058">
    <property type="entry name" value="AB_hydrolase_fold"/>
</dbReference>
<dbReference type="PRINTS" id="PR00111">
    <property type="entry name" value="ABHYDROLASE"/>
</dbReference>
<name>A0A2S7IF21_9BACT</name>
<dbReference type="SUPFAM" id="SSF53474">
    <property type="entry name" value="alpha/beta-Hydrolases"/>
    <property type="match status" value="1"/>
</dbReference>
<keyword evidence="2" id="KW-0378">Hydrolase</keyword>
<gene>
    <name evidence="2" type="ORF">C5O19_24385</name>
</gene>
<keyword evidence="3" id="KW-1185">Reference proteome</keyword>
<evidence type="ECO:0000313" key="2">
    <source>
        <dbReference type="EMBL" id="PQA53388.1"/>
    </source>
</evidence>
<dbReference type="PANTHER" id="PTHR43433">
    <property type="entry name" value="HYDROLASE, ALPHA/BETA FOLD FAMILY PROTEIN"/>
    <property type="match status" value="1"/>
</dbReference>
<accession>A0A2S7IF21</accession>
<dbReference type="InterPro" id="IPR000073">
    <property type="entry name" value="AB_hydrolase_1"/>
</dbReference>
<organism evidence="2 3">
    <name type="scientific">Siphonobacter curvatus</name>
    <dbReference type="NCBI Taxonomy" id="2094562"/>
    <lineage>
        <taxon>Bacteria</taxon>
        <taxon>Pseudomonadati</taxon>
        <taxon>Bacteroidota</taxon>
        <taxon>Cytophagia</taxon>
        <taxon>Cytophagales</taxon>
        <taxon>Cytophagaceae</taxon>
        <taxon>Siphonobacter</taxon>
    </lineage>
</organism>
<dbReference type="AlphaFoldDB" id="A0A2S7IF21"/>
<dbReference type="PANTHER" id="PTHR43433:SF5">
    <property type="entry name" value="AB HYDROLASE-1 DOMAIN-CONTAINING PROTEIN"/>
    <property type="match status" value="1"/>
</dbReference>
<dbReference type="GO" id="GO:0046503">
    <property type="term" value="P:glycerolipid catabolic process"/>
    <property type="evidence" value="ECO:0007669"/>
    <property type="project" value="TreeGrafter"/>
</dbReference>
<dbReference type="Pfam" id="PF00561">
    <property type="entry name" value="Abhydrolase_1"/>
    <property type="match status" value="1"/>
</dbReference>
<evidence type="ECO:0000313" key="3">
    <source>
        <dbReference type="Proteomes" id="UP000239590"/>
    </source>
</evidence>
<dbReference type="EMBL" id="PTRA01000009">
    <property type="protein sequence ID" value="PQA53388.1"/>
    <property type="molecule type" value="Genomic_DNA"/>
</dbReference>
<protein>
    <submittedName>
        <fullName evidence="2">Alpha/beta hydrolase</fullName>
    </submittedName>
</protein>
<proteinExistence type="predicted"/>
<dbReference type="RefSeq" id="WP_104715986.1">
    <property type="nucleotide sequence ID" value="NZ_PTRA01000009.1"/>
</dbReference>
<dbReference type="InterPro" id="IPR050471">
    <property type="entry name" value="AB_hydrolase"/>
</dbReference>